<dbReference type="PROSITE" id="PS00039">
    <property type="entry name" value="DEAD_ATP_HELICASE"/>
    <property type="match status" value="1"/>
</dbReference>
<name>A0A0K8QMF9_9GAMM</name>
<dbReference type="InterPro" id="IPR011545">
    <property type="entry name" value="DEAD/DEAH_box_helicase_dom"/>
</dbReference>
<feature type="compositionally biased region" description="Low complexity" evidence="12">
    <location>
        <begin position="400"/>
        <end position="413"/>
    </location>
</feature>
<sequence>MHFSDLGLDAGLLRTLAEEGYAAPTPIQAQAIPLVLAGRDLLAAAQTGTGKTAAFALPLLQRLAASPAAARRPRALVLVPTRELAAQVAEAMRVYGRHLALRVGEVYGGVGMQPQVERFRRGLDVVVATPGRLLDHLAQRTVDLSAIGILVLDEADRMLDMGFIRDIRKLLDALPARRQNLLFSATFSDEIRALAQGLLRDPASIEVAPRNTAAERVAQRAHPVDKMRKAALLAHLIAGGDWRQVLVFTRTKHGANRLAAQLERAGISAAAIHGNKSQGARTRALADLKAGRVRALVATDIAARGIDIDQLPHVVNYELPNVPEDYVHRIGRTGRAGAGGEAISLVSADERDYLRAIQKLLRAEIPSMPVAGFEPGSAPSPAERAAHEDDAAARRRGRRAAPAAPSKAAPRGRGSVPAARNGGAARTGSESGAPVPASRRRRRRGGRPARPS</sequence>
<dbReference type="GO" id="GO:0016787">
    <property type="term" value="F:hydrolase activity"/>
    <property type="evidence" value="ECO:0007669"/>
    <property type="project" value="UniProtKB-KW"/>
</dbReference>
<dbReference type="InterPro" id="IPR014001">
    <property type="entry name" value="Helicase_ATP-bd"/>
</dbReference>
<keyword evidence="17" id="KW-1185">Reference proteome</keyword>
<organism evidence="16">
    <name type="scientific">Mizugakiibacter sediminis</name>
    <dbReference type="NCBI Taxonomy" id="1475481"/>
    <lineage>
        <taxon>Bacteria</taxon>
        <taxon>Pseudomonadati</taxon>
        <taxon>Pseudomonadota</taxon>
        <taxon>Gammaproteobacteria</taxon>
        <taxon>Lysobacterales</taxon>
        <taxon>Rhodanobacteraceae</taxon>
        <taxon>Mizugakiibacter</taxon>
    </lineage>
</organism>
<evidence type="ECO:0000256" key="12">
    <source>
        <dbReference type="SAM" id="MobiDB-lite"/>
    </source>
</evidence>
<dbReference type="InterPro" id="IPR000629">
    <property type="entry name" value="RNA-helicase_DEAD-box_CS"/>
</dbReference>
<feature type="short sequence motif" description="Q motif" evidence="10">
    <location>
        <begin position="1"/>
        <end position="29"/>
    </location>
</feature>
<evidence type="ECO:0000259" key="15">
    <source>
        <dbReference type="PROSITE" id="PS51195"/>
    </source>
</evidence>
<feature type="domain" description="DEAD-box RNA helicase Q" evidence="15">
    <location>
        <begin position="1"/>
        <end position="29"/>
    </location>
</feature>
<dbReference type="GO" id="GO:0005829">
    <property type="term" value="C:cytosol"/>
    <property type="evidence" value="ECO:0007669"/>
    <property type="project" value="TreeGrafter"/>
</dbReference>
<dbReference type="Gene3D" id="3.40.50.300">
    <property type="entry name" value="P-loop containing nucleotide triphosphate hydrolases"/>
    <property type="match status" value="2"/>
</dbReference>
<evidence type="ECO:0000256" key="3">
    <source>
        <dbReference type="ARBA" id="ARBA00022741"/>
    </source>
</evidence>
<feature type="domain" description="Helicase C-terminal" evidence="14">
    <location>
        <begin position="231"/>
        <end position="376"/>
    </location>
</feature>
<evidence type="ECO:0000313" key="16">
    <source>
        <dbReference type="EMBL" id="GAP65906.1"/>
    </source>
</evidence>
<evidence type="ECO:0000256" key="2">
    <source>
        <dbReference type="ARBA" id="ARBA00022490"/>
    </source>
</evidence>
<keyword evidence="5 11" id="KW-0347">Helicase</keyword>
<comment type="catalytic activity">
    <reaction evidence="8">
        <text>ATP + H2O = ADP + phosphate + H(+)</text>
        <dbReference type="Rhea" id="RHEA:13065"/>
        <dbReference type="ChEBI" id="CHEBI:15377"/>
        <dbReference type="ChEBI" id="CHEBI:15378"/>
        <dbReference type="ChEBI" id="CHEBI:30616"/>
        <dbReference type="ChEBI" id="CHEBI:43474"/>
        <dbReference type="ChEBI" id="CHEBI:456216"/>
        <dbReference type="EC" id="3.6.4.13"/>
    </reaction>
</comment>
<evidence type="ECO:0000256" key="9">
    <source>
        <dbReference type="ARBA" id="ARBA00074363"/>
    </source>
</evidence>
<evidence type="ECO:0000256" key="7">
    <source>
        <dbReference type="ARBA" id="ARBA00038437"/>
    </source>
</evidence>
<dbReference type="Pfam" id="PF00271">
    <property type="entry name" value="Helicase_C"/>
    <property type="match status" value="1"/>
</dbReference>
<dbReference type="CDD" id="cd18787">
    <property type="entry name" value="SF2_C_DEAD"/>
    <property type="match status" value="1"/>
</dbReference>
<dbReference type="InterPro" id="IPR044742">
    <property type="entry name" value="DEAD/DEAH_RhlB"/>
</dbReference>
<reference evidence="16" key="1">
    <citation type="submission" date="2015-08" db="EMBL/GenBank/DDBJ databases">
        <title>Complete DNA Sequence of Pseudomonas syringae pv. actinidiae, the Causal Agent of Kiwifruit Canker Disease.</title>
        <authorList>
            <person name="Rikkerink E.H.A."/>
            <person name="Fineran P.C."/>
        </authorList>
    </citation>
    <scope>NUCLEOTIDE SEQUENCE</scope>
    <source>
        <strain evidence="16">SkMP5</strain>
    </source>
</reference>
<dbReference type="PROSITE" id="PS51195">
    <property type="entry name" value="Q_MOTIF"/>
    <property type="match status" value="1"/>
</dbReference>
<dbReference type="InterPro" id="IPR027417">
    <property type="entry name" value="P-loop_NTPase"/>
</dbReference>
<feature type="compositionally biased region" description="Basic residues" evidence="12">
    <location>
        <begin position="438"/>
        <end position="452"/>
    </location>
</feature>
<evidence type="ECO:0000313" key="17">
    <source>
        <dbReference type="Proteomes" id="UP000253740"/>
    </source>
</evidence>
<comment type="similarity">
    <text evidence="7 11">Belongs to the DEAD box helicase family.</text>
</comment>
<dbReference type="STRING" id="1475481.GCA_000953855_01223"/>
<dbReference type="OrthoDB" id="9805696at2"/>
<evidence type="ECO:0000256" key="5">
    <source>
        <dbReference type="ARBA" id="ARBA00022806"/>
    </source>
</evidence>
<accession>A0A0K8QMF9</accession>
<feature type="compositionally biased region" description="Basic and acidic residues" evidence="12">
    <location>
        <begin position="384"/>
        <end position="393"/>
    </location>
</feature>
<evidence type="ECO:0000256" key="11">
    <source>
        <dbReference type="RuleBase" id="RU000492"/>
    </source>
</evidence>
<dbReference type="InterPro" id="IPR014014">
    <property type="entry name" value="RNA_helicase_DEAD_Q_motif"/>
</dbReference>
<gene>
    <name evidence="16" type="ORF">MBSD_n1207</name>
</gene>
<dbReference type="GO" id="GO:0003724">
    <property type="term" value="F:RNA helicase activity"/>
    <property type="evidence" value="ECO:0007669"/>
    <property type="project" value="UniProtKB-EC"/>
</dbReference>
<dbReference type="GO" id="GO:0005524">
    <property type="term" value="F:ATP binding"/>
    <property type="evidence" value="ECO:0007669"/>
    <property type="project" value="UniProtKB-KW"/>
</dbReference>
<dbReference type="SMART" id="SM00487">
    <property type="entry name" value="DEXDc"/>
    <property type="match status" value="1"/>
</dbReference>
<protein>
    <recommendedName>
        <fullName evidence="9">DEAD-box ATP-dependent RNA helicase RhpA</fullName>
        <ecNumber evidence="1">3.6.4.13</ecNumber>
    </recommendedName>
</protein>
<dbReference type="Pfam" id="PF00270">
    <property type="entry name" value="DEAD"/>
    <property type="match status" value="1"/>
</dbReference>
<dbReference type="InterPro" id="IPR001650">
    <property type="entry name" value="Helicase_C-like"/>
</dbReference>
<dbReference type="CDD" id="cd00268">
    <property type="entry name" value="DEADc"/>
    <property type="match status" value="1"/>
</dbReference>
<evidence type="ECO:0000259" key="13">
    <source>
        <dbReference type="PROSITE" id="PS51192"/>
    </source>
</evidence>
<dbReference type="PROSITE" id="PS51194">
    <property type="entry name" value="HELICASE_CTER"/>
    <property type="match status" value="1"/>
</dbReference>
<keyword evidence="4 11" id="KW-0378">Hydrolase</keyword>
<dbReference type="EMBL" id="DF970177">
    <property type="protein sequence ID" value="GAP65906.1"/>
    <property type="molecule type" value="Genomic_DNA"/>
</dbReference>
<dbReference type="SUPFAM" id="SSF52540">
    <property type="entry name" value="P-loop containing nucleoside triphosphate hydrolases"/>
    <property type="match status" value="1"/>
</dbReference>
<dbReference type="EC" id="3.6.4.13" evidence="1"/>
<feature type="region of interest" description="Disordered" evidence="12">
    <location>
        <begin position="369"/>
        <end position="452"/>
    </location>
</feature>
<dbReference type="PANTHER" id="PTHR47959:SF13">
    <property type="entry name" value="ATP-DEPENDENT RNA HELICASE RHLE"/>
    <property type="match status" value="1"/>
</dbReference>
<feature type="domain" description="Helicase ATP-binding" evidence="13">
    <location>
        <begin position="32"/>
        <end position="205"/>
    </location>
</feature>
<dbReference type="FunFam" id="3.40.50.300:FF:000108">
    <property type="entry name" value="ATP-dependent RNA helicase RhlE"/>
    <property type="match status" value="1"/>
</dbReference>
<evidence type="ECO:0000256" key="4">
    <source>
        <dbReference type="ARBA" id="ARBA00022801"/>
    </source>
</evidence>
<dbReference type="InterPro" id="IPR050079">
    <property type="entry name" value="DEAD_box_RNA_helicase"/>
</dbReference>
<dbReference type="GO" id="GO:0042255">
    <property type="term" value="P:ribosome assembly"/>
    <property type="evidence" value="ECO:0007669"/>
    <property type="project" value="UniProtKB-ARBA"/>
</dbReference>
<evidence type="ECO:0000259" key="14">
    <source>
        <dbReference type="PROSITE" id="PS51194"/>
    </source>
</evidence>
<dbReference type="PANTHER" id="PTHR47959">
    <property type="entry name" value="ATP-DEPENDENT RNA HELICASE RHLE-RELATED"/>
    <property type="match status" value="1"/>
</dbReference>
<dbReference type="GO" id="GO:0003676">
    <property type="term" value="F:nucleic acid binding"/>
    <property type="evidence" value="ECO:0007669"/>
    <property type="project" value="InterPro"/>
</dbReference>
<evidence type="ECO:0000256" key="1">
    <source>
        <dbReference type="ARBA" id="ARBA00012552"/>
    </source>
</evidence>
<keyword evidence="3 11" id="KW-0547">Nucleotide-binding</keyword>
<evidence type="ECO:0000256" key="10">
    <source>
        <dbReference type="PROSITE-ProRule" id="PRU00552"/>
    </source>
</evidence>
<dbReference type="RefSeq" id="WP_082306517.1">
    <property type="nucleotide sequence ID" value="NZ_DF970177.1"/>
</dbReference>
<dbReference type="Proteomes" id="UP000253740">
    <property type="component" value="Unassembled WGS sequence"/>
</dbReference>
<evidence type="ECO:0000256" key="6">
    <source>
        <dbReference type="ARBA" id="ARBA00022840"/>
    </source>
</evidence>
<keyword evidence="6 11" id="KW-0067">ATP-binding</keyword>
<dbReference type="AlphaFoldDB" id="A0A0K8QMF9"/>
<dbReference type="SMART" id="SM00490">
    <property type="entry name" value="HELICc"/>
    <property type="match status" value="1"/>
</dbReference>
<dbReference type="PROSITE" id="PS51192">
    <property type="entry name" value="HELICASE_ATP_BIND_1"/>
    <property type="match status" value="1"/>
</dbReference>
<proteinExistence type="inferred from homology"/>
<keyword evidence="2" id="KW-0963">Cytoplasm</keyword>
<dbReference type="GO" id="GO:0009266">
    <property type="term" value="P:response to temperature stimulus"/>
    <property type="evidence" value="ECO:0007669"/>
    <property type="project" value="UniProtKB-ARBA"/>
</dbReference>
<evidence type="ECO:0000256" key="8">
    <source>
        <dbReference type="ARBA" id="ARBA00047984"/>
    </source>
</evidence>
<dbReference type="FunFam" id="3.40.50.300:FF:000468">
    <property type="entry name" value="ATP-dependent RNA helicase RhlE"/>
    <property type="match status" value="1"/>
</dbReference>